<name>A0A9P0DJ49_PHACE</name>
<dbReference type="Gene3D" id="3.40.50.1820">
    <property type="entry name" value="alpha/beta hydrolase"/>
    <property type="match status" value="1"/>
</dbReference>
<dbReference type="OrthoDB" id="9974421at2759"/>
<keyword evidence="2" id="KW-1185">Reference proteome</keyword>
<reference evidence="1" key="2">
    <citation type="submission" date="2022-10" db="EMBL/GenBank/DDBJ databases">
        <authorList>
            <consortium name="ENA_rothamsted_submissions"/>
            <consortium name="culmorum"/>
            <person name="King R."/>
        </authorList>
    </citation>
    <scope>NUCLEOTIDE SEQUENCE</scope>
</reference>
<dbReference type="InterPro" id="IPR029058">
    <property type="entry name" value="AB_hydrolase_fold"/>
</dbReference>
<evidence type="ECO:0000313" key="2">
    <source>
        <dbReference type="Proteomes" id="UP001153737"/>
    </source>
</evidence>
<dbReference type="AlphaFoldDB" id="A0A9P0DJ49"/>
<evidence type="ECO:0000313" key="1">
    <source>
        <dbReference type="EMBL" id="CAH1118818.1"/>
    </source>
</evidence>
<sequence>MFSRGHTNLTRSDYAYWLYTFHELGIYDIPSALDLVAQISGKPKSIYIGYSMGTTAMFVYSSLYPTEASERLAGVIAIAPVANLTGIRCFLKYLSPFWRHPIKPIAKLLFNGIFVPKVDIIYRFCANGPITMFFCYAFISLVTGPNFKDLDPLYRPVADINIPEDIAANVIDHYQQCYERKRFLQYDHGVQENLRRYGNEIPPDYPIEDIRTPISFFVSDNDWIAEEHNALQTYNQISSEYQCGYDVSSNKDFGHGDVMTSRYVFRDLNQAVLSKVQQMESSLC</sequence>
<proteinExistence type="predicted"/>
<dbReference type="PANTHER" id="PTHR11005">
    <property type="entry name" value="LYSOSOMAL ACID LIPASE-RELATED"/>
    <property type="match status" value="1"/>
</dbReference>
<dbReference type="EMBL" id="OU896718">
    <property type="protein sequence ID" value="CAH1118818.1"/>
    <property type="molecule type" value="Genomic_DNA"/>
</dbReference>
<dbReference type="Proteomes" id="UP001153737">
    <property type="component" value="Chromosome 12"/>
</dbReference>
<reference evidence="1" key="1">
    <citation type="submission" date="2022-01" db="EMBL/GenBank/DDBJ databases">
        <authorList>
            <person name="King R."/>
        </authorList>
    </citation>
    <scope>NUCLEOTIDE SEQUENCE</scope>
</reference>
<protein>
    <submittedName>
        <fullName evidence="1">Uncharacterized protein</fullName>
    </submittedName>
</protein>
<gene>
    <name evidence="1" type="ORF">PHAECO_LOCUS3023</name>
</gene>
<dbReference type="SUPFAM" id="SSF53474">
    <property type="entry name" value="alpha/beta-Hydrolases"/>
    <property type="match status" value="1"/>
</dbReference>
<organism evidence="1 2">
    <name type="scientific">Phaedon cochleariae</name>
    <name type="common">Mustard beetle</name>
    <dbReference type="NCBI Taxonomy" id="80249"/>
    <lineage>
        <taxon>Eukaryota</taxon>
        <taxon>Metazoa</taxon>
        <taxon>Ecdysozoa</taxon>
        <taxon>Arthropoda</taxon>
        <taxon>Hexapoda</taxon>
        <taxon>Insecta</taxon>
        <taxon>Pterygota</taxon>
        <taxon>Neoptera</taxon>
        <taxon>Endopterygota</taxon>
        <taxon>Coleoptera</taxon>
        <taxon>Polyphaga</taxon>
        <taxon>Cucujiformia</taxon>
        <taxon>Chrysomeloidea</taxon>
        <taxon>Chrysomelidae</taxon>
        <taxon>Chrysomelinae</taxon>
        <taxon>Chrysomelini</taxon>
        <taxon>Phaedon</taxon>
    </lineage>
</organism>
<accession>A0A9P0DJ49</accession>